<dbReference type="Proteomes" id="UP000679179">
    <property type="component" value="Unassembled WGS sequence"/>
</dbReference>
<dbReference type="NCBIfam" id="NF007714">
    <property type="entry name" value="PRK10410.1-2"/>
    <property type="match status" value="1"/>
</dbReference>
<accession>A0A919VFW0</accession>
<name>A0A919VFW0_9CLOT</name>
<evidence type="ECO:0008006" key="3">
    <source>
        <dbReference type="Google" id="ProtNLM"/>
    </source>
</evidence>
<keyword evidence="2" id="KW-1185">Reference proteome</keyword>
<dbReference type="Pfam" id="PF11756">
    <property type="entry name" value="YgbA_NO"/>
    <property type="match status" value="1"/>
</dbReference>
<proteinExistence type="predicted"/>
<dbReference type="RefSeq" id="WP_212903550.1">
    <property type="nucleotide sequence ID" value="NZ_BOPZ01000010.1"/>
</dbReference>
<sequence>MKDKLLREQKTIQTMIKLYCKSTHNAENIPCEECSLLINYALKRLDCCKFGARKPVCAKCKIHCYKPEMRQSIRNVMRTIGPKLILTHPVMTLFHLIDSLRF</sequence>
<dbReference type="AlphaFoldDB" id="A0A919VFW0"/>
<dbReference type="InterPro" id="IPR020483">
    <property type="entry name" value="Uncharacterised_YgbA"/>
</dbReference>
<organism evidence="1 2">
    <name type="scientific">Clostridium polyendosporum</name>
    <dbReference type="NCBI Taxonomy" id="69208"/>
    <lineage>
        <taxon>Bacteria</taxon>
        <taxon>Bacillati</taxon>
        <taxon>Bacillota</taxon>
        <taxon>Clostridia</taxon>
        <taxon>Eubacteriales</taxon>
        <taxon>Clostridiaceae</taxon>
        <taxon>Clostridium</taxon>
    </lineage>
</organism>
<evidence type="ECO:0000313" key="2">
    <source>
        <dbReference type="Proteomes" id="UP000679179"/>
    </source>
</evidence>
<reference evidence="1" key="1">
    <citation type="submission" date="2021-03" db="EMBL/GenBank/DDBJ databases">
        <title>Taxonomic study of Clostridium polyendosporum from meadow-gley soil under rice.</title>
        <authorList>
            <person name="Kobayashi H."/>
            <person name="Tanizawa Y."/>
            <person name="Yagura M."/>
        </authorList>
    </citation>
    <scope>NUCLEOTIDE SEQUENCE</scope>
    <source>
        <strain evidence="1">JCM 30710</strain>
    </source>
</reference>
<comment type="caution">
    <text evidence="1">The sequence shown here is derived from an EMBL/GenBank/DDBJ whole genome shotgun (WGS) entry which is preliminary data.</text>
</comment>
<evidence type="ECO:0000313" key="1">
    <source>
        <dbReference type="EMBL" id="GIM28830.1"/>
    </source>
</evidence>
<dbReference type="EMBL" id="BOPZ01000010">
    <property type="protein sequence ID" value="GIM28830.1"/>
    <property type="molecule type" value="Genomic_DNA"/>
</dbReference>
<protein>
    <recommendedName>
        <fullName evidence="3">Nitrous oxide-stimulated promoter</fullName>
    </recommendedName>
</protein>
<gene>
    <name evidence="1" type="ORF">CPJCM30710_14960</name>
</gene>